<dbReference type="PANTHER" id="PTHR36919">
    <property type="entry name" value="BLR1215 PROTEIN"/>
    <property type="match status" value="1"/>
</dbReference>
<dbReference type="EMBL" id="CZQE01000386">
    <property type="protein sequence ID" value="CUS46686.1"/>
    <property type="molecule type" value="Genomic_DNA"/>
</dbReference>
<protein>
    <recommendedName>
        <fullName evidence="1">DUF2147 domain-containing protein</fullName>
    </recommendedName>
</protein>
<name>A0A170PQ72_9ZZZZ</name>
<dbReference type="Pfam" id="PF09917">
    <property type="entry name" value="DUF2147"/>
    <property type="match status" value="1"/>
</dbReference>
<gene>
    <name evidence="2" type="ORF">MGWOODY_Smn2160</name>
</gene>
<sequence>MSITMVLAAALAASPAPADQQSIAIGRWKTETRGGIVEIQRCGTSICGRIVSSEALRTNPALADSRNTNAALRNRPLRGLQILSGFTAGPDGSWVDGTIYNAEDGKTYNARVTPAGTNQLKLRGCVFVPFCKTQTWTRVN</sequence>
<organism evidence="2">
    <name type="scientific">hydrothermal vent metagenome</name>
    <dbReference type="NCBI Taxonomy" id="652676"/>
    <lineage>
        <taxon>unclassified sequences</taxon>
        <taxon>metagenomes</taxon>
        <taxon>ecological metagenomes</taxon>
    </lineage>
</organism>
<dbReference type="AlphaFoldDB" id="A0A170PQ72"/>
<feature type="domain" description="DUF2147" evidence="1">
    <location>
        <begin position="26"/>
        <end position="138"/>
    </location>
</feature>
<dbReference type="InterPro" id="IPR019223">
    <property type="entry name" value="DUF2147"/>
</dbReference>
<dbReference type="PANTHER" id="PTHR36919:SF2">
    <property type="entry name" value="BLL6627 PROTEIN"/>
    <property type="match status" value="1"/>
</dbReference>
<reference evidence="2" key="1">
    <citation type="submission" date="2015-10" db="EMBL/GenBank/DDBJ databases">
        <authorList>
            <person name="Gilbert D.G."/>
        </authorList>
    </citation>
    <scope>NUCLEOTIDE SEQUENCE</scope>
</reference>
<evidence type="ECO:0000313" key="2">
    <source>
        <dbReference type="EMBL" id="CUS46686.1"/>
    </source>
</evidence>
<dbReference type="Gene3D" id="2.40.128.520">
    <property type="match status" value="1"/>
</dbReference>
<evidence type="ECO:0000259" key="1">
    <source>
        <dbReference type="Pfam" id="PF09917"/>
    </source>
</evidence>
<proteinExistence type="predicted"/>
<accession>A0A170PQ72</accession>